<proteinExistence type="predicted"/>
<evidence type="ECO:0000313" key="2">
    <source>
        <dbReference type="Proteomes" id="UP000516260"/>
    </source>
</evidence>
<protein>
    <submittedName>
        <fullName evidence="1">Uncharacterized protein</fullName>
    </submittedName>
</protein>
<dbReference type="AlphaFoldDB" id="A0A4Z2C1F8"/>
<reference evidence="1 2" key="1">
    <citation type="submission" date="2019-04" db="EMBL/GenBank/DDBJ databases">
        <title>The sequence and de novo assembly of Takifugu bimaculatus genome using PacBio and Hi-C technologies.</title>
        <authorList>
            <person name="Xu P."/>
            <person name="Liu B."/>
            <person name="Zhou Z."/>
        </authorList>
    </citation>
    <scope>NUCLEOTIDE SEQUENCE [LARGE SCALE GENOMIC DNA]</scope>
    <source>
        <strain evidence="1">TB-2018</strain>
        <tissue evidence="1">Muscle</tissue>
    </source>
</reference>
<keyword evidence="2" id="KW-1185">Reference proteome</keyword>
<name>A0A4Z2C1F8_9TELE</name>
<accession>A0A4Z2C1F8</accession>
<dbReference type="EMBL" id="SWLE01000008">
    <property type="protein sequence ID" value="TNM97520.1"/>
    <property type="molecule type" value="Genomic_DNA"/>
</dbReference>
<sequence>MNDKAGLGTVSVENAVRSSLNNNNNLVDSGIGSPESGESPPITSLLFIHFVGASRCPPTSAAGAGHALPGSSLLLPPLLPCCPGHCCQDRRESRVVPNTGAEQQPPGSFRAQTRILLADSSPCNDGDTFEERSSATRSLLTTVFGLALPPPAFEVGPGA</sequence>
<dbReference type="Proteomes" id="UP000516260">
    <property type="component" value="Chromosome 16"/>
</dbReference>
<evidence type="ECO:0000313" key="1">
    <source>
        <dbReference type="EMBL" id="TNM97520.1"/>
    </source>
</evidence>
<organism evidence="1 2">
    <name type="scientific">Takifugu bimaculatus</name>
    <dbReference type="NCBI Taxonomy" id="433685"/>
    <lineage>
        <taxon>Eukaryota</taxon>
        <taxon>Metazoa</taxon>
        <taxon>Chordata</taxon>
        <taxon>Craniata</taxon>
        <taxon>Vertebrata</taxon>
        <taxon>Euteleostomi</taxon>
        <taxon>Actinopterygii</taxon>
        <taxon>Neopterygii</taxon>
        <taxon>Teleostei</taxon>
        <taxon>Neoteleostei</taxon>
        <taxon>Acanthomorphata</taxon>
        <taxon>Eupercaria</taxon>
        <taxon>Tetraodontiformes</taxon>
        <taxon>Tetradontoidea</taxon>
        <taxon>Tetraodontidae</taxon>
        <taxon>Takifugu</taxon>
    </lineage>
</organism>
<comment type="caution">
    <text evidence="1">The sequence shown here is derived from an EMBL/GenBank/DDBJ whole genome shotgun (WGS) entry which is preliminary data.</text>
</comment>
<gene>
    <name evidence="1" type="ORF">fugu_015676</name>
</gene>